<accession>A0A2G4SGH9</accession>
<keyword evidence="2" id="KW-0805">Transcription regulation</keyword>
<gene>
    <name evidence="8" type="ORF">RHIMIDRAFT_271136</name>
</gene>
<feature type="domain" description="BZIP" evidence="7">
    <location>
        <begin position="95"/>
        <end position="158"/>
    </location>
</feature>
<dbReference type="STRING" id="1340429.A0A2G4SGH9"/>
<dbReference type="GO" id="GO:0003700">
    <property type="term" value="F:DNA-binding transcription factor activity"/>
    <property type="evidence" value="ECO:0007669"/>
    <property type="project" value="InterPro"/>
</dbReference>
<organism evidence="8 9">
    <name type="scientific">Rhizopus microsporus ATCC 52813</name>
    <dbReference type="NCBI Taxonomy" id="1340429"/>
    <lineage>
        <taxon>Eukaryota</taxon>
        <taxon>Fungi</taxon>
        <taxon>Fungi incertae sedis</taxon>
        <taxon>Mucoromycota</taxon>
        <taxon>Mucoromycotina</taxon>
        <taxon>Mucoromycetes</taxon>
        <taxon>Mucorales</taxon>
        <taxon>Mucorineae</taxon>
        <taxon>Rhizopodaceae</taxon>
        <taxon>Rhizopus</taxon>
    </lineage>
</organism>
<dbReference type="CDD" id="cd14687">
    <property type="entry name" value="bZIP_ATF2"/>
    <property type="match status" value="1"/>
</dbReference>
<dbReference type="InterPro" id="IPR046347">
    <property type="entry name" value="bZIP_sf"/>
</dbReference>
<dbReference type="PANTHER" id="PTHR19304">
    <property type="entry name" value="CYCLIC-AMP RESPONSE ELEMENT BINDING PROTEIN"/>
    <property type="match status" value="1"/>
</dbReference>
<evidence type="ECO:0000256" key="6">
    <source>
        <dbReference type="SAM" id="MobiDB-lite"/>
    </source>
</evidence>
<feature type="coiled-coil region" evidence="5">
    <location>
        <begin position="120"/>
        <end position="154"/>
    </location>
</feature>
<evidence type="ECO:0000256" key="2">
    <source>
        <dbReference type="ARBA" id="ARBA00023015"/>
    </source>
</evidence>
<dbReference type="Proteomes" id="UP000242254">
    <property type="component" value="Unassembled WGS sequence"/>
</dbReference>
<keyword evidence="4" id="KW-0539">Nucleus</keyword>
<dbReference type="SUPFAM" id="SSF57959">
    <property type="entry name" value="Leucine zipper domain"/>
    <property type="match status" value="1"/>
</dbReference>
<dbReference type="GeneID" id="35443220"/>
<dbReference type="AlphaFoldDB" id="A0A2G4SGH9"/>
<sequence length="206" mass="23723">MDFNTLDSNYTVLTPTRFLMDSTTAHDWNFSTASNFYMNTQTPFQDPKQGILIAPPSPTMTDLSPMKSYAPNTPPTPPTQAKSPPPLTPKKTDINEERKQLLEKNRQAAYRCRQKKKRWVQELEEKSEISEKRNRELQEQVARLREESIYLRNLLLTHGNCECKVVQAYLRRTSANLSSRPSMIPSDSSYNPNCLFTSSSSQKHYV</sequence>
<dbReference type="GO" id="GO:0005634">
    <property type="term" value="C:nucleus"/>
    <property type="evidence" value="ECO:0007669"/>
    <property type="project" value="UniProtKB-SubCell"/>
</dbReference>
<dbReference type="PRINTS" id="PR00041">
    <property type="entry name" value="LEUZIPPRCREB"/>
</dbReference>
<dbReference type="PROSITE" id="PS50217">
    <property type="entry name" value="BZIP"/>
    <property type="match status" value="1"/>
</dbReference>
<reference evidence="8 9" key="1">
    <citation type="journal article" date="2016" name="Proc. Natl. Acad. Sci. U.S.A.">
        <title>Lipid metabolic changes in an early divergent fungus govern the establishment of a mutualistic symbiosis with endobacteria.</title>
        <authorList>
            <person name="Lastovetsky O.A."/>
            <person name="Gaspar M.L."/>
            <person name="Mondo S.J."/>
            <person name="LaButti K.M."/>
            <person name="Sandor L."/>
            <person name="Grigoriev I.V."/>
            <person name="Henry S.A."/>
            <person name="Pawlowska T.E."/>
        </authorList>
    </citation>
    <scope>NUCLEOTIDE SEQUENCE [LARGE SCALE GENOMIC DNA]</scope>
    <source>
        <strain evidence="8 9">ATCC 52813</strain>
    </source>
</reference>
<keyword evidence="3" id="KW-0804">Transcription</keyword>
<feature type="compositionally biased region" description="Pro residues" evidence="6">
    <location>
        <begin position="72"/>
        <end position="88"/>
    </location>
</feature>
<dbReference type="InterPro" id="IPR051027">
    <property type="entry name" value="bZIP_transcription_factors"/>
</dbReference>
<feature type="region of interest" description="Disordered" evidence="6">
    <location>
        <begin position="54"/>
        <end position="92"/>
    </location>
</feature>
<evidence type="ECO:0000256" key="4">
    <source>
        <dbReference type="ARBA" id="ARBA00023242"/>
    </source>
</evidence>
<evidence type="ECO:0000259" key="7">
    <source>
        <dbReference type="PROSITE" id="PS50217"/>
    </source>
</evidence>
<dbReference type="SMART" id="SM00338">
    <property type="entry name" value="BRLZ"/>
    <property type="match status" value="1"/>
</dbReference>
<proteinExistence type="predicted"/>
<dbReference type="Pfam" id="PF00170">
    <property type="entry name" value="bZIP_1"/>
    <property type="match status" value="1"/>
</dbReference>
<evidence type="ECO:0000256" key="3">
    <source>
        <dbReference type="ARBA" id="ARBA00023163"/>
    </source>
</evidence>
<protein>
    <recommendedName>
        <fullName evidence="7">BZIP domain-containing protein</fullName>
    </recommendedName>
</protein>
<comment type="subcellular location">
    <subcellularLocation>
        <location evidence="1">Nucleus</location>
    </subcellularLocation>
</comment>
<evidence type="ECO:0000313" key="9">
    <source>
        <dbReference type="Proteomes" id="UP000242254"/>
    </source>
</evidence>
<name>A0A2G4SGH9_RHIZD</name>
<evidence type="ECO:0000256" key="1">
    <source>
        <dbReference type="ARBA" id="ARBA00004123"/>
    </source>
</evidence>
<keyword evidence="5" id="KW-0175">Coiled coil</keyword>
<dbReference type="EMBL" id="KZ303870">
    <property type="protein sequence ID" value="PHZ07863.1"/>
    <property type="molecule type" value="Genomic_DNA"/>
</dbReference>
<evidence type="ECO:0000313" key="8">
    <source>
        <dbReference type="EMBL" id="PHZ07863.1"/>
    </source>
</evidence>
<dbReference type="RefSeq" id="XP_023461571.1">
    <property type="nucleotide sequence ID" value="XM_023612231.1"/>
</dbReference>
<keyword evidence="9" id="KW-1185">Reference proteome</keyword>
<dbReference type="Gene3D" id="1.20.5.170">
    <property type="match status" value="1"/>
</dbReference>
<evidence type="ECO:0000256" key="5">
    <source>
        <dbReference type="SAM" id="Coils"/>
    </source>
</evidence>
<dbReference type="InterPro" id="IPR004827">
    <property type="entry name" value="bZIP"/>
</dbReference>